<reference evidence="1" key="2">
    <citation type="journal article" date="2015" name="Data Brief">
        <title>Shoot transcriptome of the giant reed, Arundo donax.</title>
        <authorList>
            <person name="Barrero R.A."/>
            <person name="Guerrero F.D."/>
            <person name="Moolhuijzen P."/>
            <person name="Goolsby J.A."/>
            <person name="Tidwell J."/>
            <person name="Bellgard S.E."/>
            <person name="Bellgard M.I."/>
        </authorList>
    </citation>
    <scope>NUCLEOTIDE SEQUENCE</scope>
    <source>
        <tissue evidence="1">Shoot tissue taken approximately 20 cm above the soil surface</tissue>
    </source>
</reference>
<reference evidence="1" key="1">
    <citation type="submission" date="2014-09" db="EMBL/GenBank/DDBJ databases">
        <authorList>
            <person name="Magalhaes I.L.F."/>
            <person name="Oliveira U."/>
            <person name="Santos F.R."/>
            <person name="Vidigal T.H.D.A."/>
            <person name="Brescovit A.D."/>
            <person name="Santos A.J."/>
        </authorList>
    </citation>
    <scope>NUCLEOTIDE SEQUENCE</scope>
    <source>
        <tissue evidence="1">Shoot tissue taken approximately 20 cm above the soil surface</tissue>
    </source>
</reference>
<evidence type="ECO:0000313" key="1">
    <source>
        <dbReference type="EMBL" id="JAD50654.1"/>
    </source>
</evidence>
<proteinExistence type="predicted"/>
<organism evidence="1">
    <name type="scientific">Arundo donax</name>
    <name type="common">Giant reed</name>
    <name type="synonym">Donax arundinaceus</name>
    <dbReference type="NCBI Taxonomy" id="35708"/>
    <lineage>
        <taxon>Eukaryota</taxon>
        <taxon>Viridiplantae</taxon>
        <taxon>Streptophyta</taxon>
        <taxon>Embryophyta</taxon>
        <taxon>Tracheophyta</taxon>
        <taxon>Spermatophyta</taxon>
        <taxon>Magnoliopsida</taxon>
        <taxon>Liliopsida</taxon>
        <taxon>Poales</taxon>
        <taxon>Poaceae</taxon>
        <taxon>PACMAD clade</taxon>
        <taxon>Arundinoideae</taxon>
        <taxon>Arundineae</taxon>
        <taxon>Arundo</taxon>
    </lineage>
</organism>
<accession>A0A0A9AG67</accession>
<name>A0A0A9AG67_ARUDO</name>
<dbReference type="AlphaFoldDB" id="A0A0A9AG67"/>
<dbReference type="EMBL" id="GBRH01247241">
    <property type="protein sequence ID" value="JAD50654.1"/>
    <property type="molecule type" value="Transcribed_RNA"/>
</dbReference>
<sequence>MLRKLNSTAKHYTTCYNLPKQMLTCSGDIQNN</sequence>
<protein>
    <submittedName>
        <fullName evidence="1">Uncharacterized protein</fullName>
    </submittedName>
</protein>